<keyword evidence="2" id="KW-0804">Transcription</keyword>
<evidence type="ECO:0000256" key="3">
    <source>
        <dbReference type="PROSITE-ProRule" id="PRU01191"/>
    </source>
</evidence>
<name>A0A1E5W9A6_9POAL</name>
<sequence>MAASSDDDLDEDKFLYHDHPSLLQAQQPFAHILSDTTTTFSSDATTTYHGSDPAVVAAAANVTNRSSTFSLSPPSSLGPAAFANATWPYDPEELSWLLLSRTCPDMGVGLDGFTAEASNNGGGQKNWRSWDDMEAETGRKSKLMVPEPEENGEALDKMIIDGYDMCMEKMKGLRIARIAEAEKNTKKGTGKSRVGVKNSNEAVDLRTLLIHCAQAMSIDTHQTATQLLRQIKQRSSP</sequence>
<protein>
    <submittedName>
        <fullName evidence="4">Uncharacterized protein</fullName>
    </submittedName>
</protein>
<reference evidence="4 5" key="1">
    <citation type="submission" date="2016-09" db="EMBL/GenBank/DDBJ databases">
        <title>The draft genome of Dichanthelium oligosanthes: A C3 panicoid grass species.</title>
        <authorList>
            <person name="Studer A.J."/>
            <person name="Schnable J.C."/>
            <person name="Brutnell T.P."/>
        </authorList>
    </citation>
    <scope>NUCLEOTIDE SEQUENCE [LARGE SCALE GENOMIC DNA]</scope>
    <source>
        <strain evidence="5">cv. Kellogg 1175</strain>
        <tissue evidence="4">Leaf</tissue>
    </source>
</reference>
<dbReference type="EMBL" id="LWDX02016985">
    <property type="protein sequence ID" value="OEL33957.1"/>
    <property type="molecule type" value="Genomic_DNA"/>
</dbReference>
<organism evidence="4 5">
    <name type="scientific">Dichanthelium oligosanthes</name>
    <dbReference type="NCBI Taxonomy" id="888268"/>
    <lineage>
        <taxon>Eukaryota</taxon>
        <taxon>Viridiplantae</taxon>
        <taxon>Streptophyta</taxon>
        <taxon>Embryophyta</taxon>
        <taxon>Tracheophyta</taxon>
        <taxon>Spermatophyta</taxon>
        <taxon>Magnoliopsida</taxon>
        <taxon>Liliopsida</taxon>
        <taxon>Poales</taxon>
        <taxon>Poaceae</taxon>
        <taxon>PACMAD clade</taxon>
        <taxon>Panicoideae</taxon>
        <taxon>Panicodae</taxon>
        <taxon>Paniceae</taxon>
        <taxon>Dichantheliinae</taxon>
        <taxon>Dichanthelium</taxon>
    </lineage>
</organism>
<keyword evidence="5" id="KW-1185">Reference proteome</keyword>
<evidence type="ECO:0000256" key="2">
    <source>
        <dbReference type="ARBA" id="ARBA00023163"/>
    </source>
</evidence>
<accession>A0A1E5W9A6</accession>
<comment type="caution">
    <text evidence="4">The sequence shown here is derived from an EMBL/GenBank/DDBJ whole genome shotgun (WGS) entry which is preliminary data.</text>
</comment>
<evidence type="ECO:0000256" key="1">
    <source>
        <dbReference type="ARBA" id="ARBA00023015"/>
    </source>
</evidence>
<gene>
    <name evidence="4" type="ORF">BAE44_0005018</name>
</gene>
<dbReference type="AlphaFoldDB" id="A0A1E5W9A6"/>
<comment type="similarity">
    <text evidence="3">Belongs to the GRAS family.</text>
</comment>
<evidence type="ECO:0000313" key="5">
    <source>
        <dbReference type="Proteomes" id="UP000095767"/>
    </source>
</evidence>
<proteinExistence type="inferred from homology"/>
<keyword evidence="1" id="KW-0805">Transcription regulation</keyword>
<comment type="caution">
    <text evidence="3">Lacks conserved residue(s) required for the propagation of feature annotation.</text>
</comment>
<evidence type="ECO:0000313" key="4">
    <source>
        <dbReference type="EMBL" id="OEL33957.1"/>
    </source>
</evidence>
<dbReference type="STRING" id="888268.A0A1E5W9A6"/>
<dbReference type="OrthoDB" id="10580072at2759"/>
<dbReference type="InterPro" id="IPR005202">
    <property type="entry name" value="TF_GRAS"/>
</dbReference>
<dbReference type="PROSITE" id="PS50985">
    <property type="entry name" value="GRAS"/>
    <property type="match status" value="1"/>
</dbReference>
<dbReference type="Proteomes" id="UP000095767">
    <property type="component" value="Unassembled WGS sequence"/>
</dbReference>